<dbReference type="PANTHER" id="PTHR11042">
    <property type="entry name" value="EUKARYOTIC TRANSLATION INITIATION FACTOR 2-ALPHA KINASE EIF2-ALPHA KINASE -RELATED"/>
    <property type="match status" value="1"/>
</dbReference>
<protein>
    <recommendedName>
        <fullName evidence="6">Protein kinase domain-containing protein</fullName>
    </recommendedName>
</protein>
<feature type="domain" description="Protein kinase" evidence="6">
    <location>
        <begin position="180"/>
        <end position="477"/>
    </location>
</feature>
<evidence type="ECO:0000259" key="6">
    <source>
        <dbReference type="PROSITE" id="PS50011"/>
    </source>
</evidence>
<dbReference type="RefSeq" id="WP_171105374.1">
    <property type="nucleotide sequence ID" value="NZ_BMPT01000019.1"/>
</dbReference>
<comment type="caution">
    <text evidence="7">The sequence shown here is derived from an EMBL/GenBank/DDBJ whole genome shotgun (WGS) entry which is preliminary data.</text>
</comment>
<keyword evidence="2" id="KW-0547">Nucleotide-binding</keyword>
<evidence type="ECO:0000256" key="3">
    <source>
        <dbReference type="ARBA" id="ARBA00022777"/>
    </source>
</evidence>
<accession>A0A8H9L7C0</accession>
<dbReference type="Proteomes" id="UP000655589">
    <property type="component" value="Unassembled WGS sequence"/>
</dbReference>
<reference evidence="7" key="1">
    <citation type="journal article" date="2014" name="Int. J. Syst. Evol. Microbiol.">
        <title>Complete genome sequence of Corynebacterium casei LMG S-19264T (=DSM 44701T), isolated from a smear-ripened cheese.</title>
        <authorList>
            <consortium name="US DOE Joint Genome Institute (JGI-PGF)"/>
            <person name="Walter F."/>
            <person name="Albersmeier A."/>
            <person name="Kalinowski J."/>
            <person name="Ruckert C."/>
        </authorList>
    </citation>
    <scope>NUCLEOTIDE SEQUENCE</scope>
    <source>
        <strain evidence="7">JCM 3051</strain>
    </source>
</reference>
<keyword evidence="5" id="KW-1133">Transmembrane helix</keyword>
<dbReference type="InterPro" id="IPR011009">
    <property type="entry name" value="Kinase-like_dom_sf"/>
</dbReference>
<dbReference type="GO" id="GO:0005737">
    <property type="term" value="C:cytoplasm"/>
    <property type="evidence" value="ECO:0007669"/>
    <property type="project" value="TreeGrafter"/>
</dbReference>
<evidence type="ECO:0000256" key="4">
    <source>
        <dbReference type="ARBA" id="ARBA00022840"/>
    </source>
</evidence>
<reference evidence="7" key="2">
    <citation type="submission" date="2020-09" db="EMBL/GenBank/DDBJ databases">
        <authorList>
            <person name="Sun Q."/>
            <person name="Ohkuma M."/>
        </authorList>
    </citation>
    <scope>NUCLEOTIDE SEQUENCE</scope>
    <source>
        <strain evidence="7">JCM 3051</strain>
    </source>
</reference>
<feature type="transmembrane region" description="Helical" evidence="5">
    <location>
        <begin position="702"/>
        <end position="719"/>
    </location>
</feature>
<dbReference type="InterPro" id="IPR050339">
    <property type="entry name" value="CC_SR_Kinase"/>
</dbReference>
<evidence type="ECO:0000256" key="1">
    <source>
        <dbReference type="ARBA" id="ARBA00022679"/>
    </source>
</evidence>
<gene>
    <name evidence="7" type="ORF">GCM10010102_38280</name>
</gene>
<dbReference type="SMART" id="SM00220">
    <property type="entry name" value="S_TKc"/>
    <property type="match status" value="1"/>
</dbReference>
<dbReference type="GO" id="GO:0004672">
    <property type="term" value="F:protein kinase activity"/>
    <property type="evidence" value="ECO:0007669"/>
    <property type="project" value="InterPro"/>
</dbReference>
<evidence type="ECO:0000313" key="8">
    <source>
        <dbReference type="Proteomes" id="UP000655589"/>
    </source>
</evidence>
<dbReference type="GO" id="GO:0005524">
    <property type="term" value="F:ATP binding"/>
    <property type="evidence" value="ECO:0007669"/>
    <property type="project" value="UniProtKB-KW"/>
</dbReference>
<evidence type="ECO:0000256" key="2">
    <source>
        <dbReference type="ARBA" id="ARBA00022741"/>
    </source>
</evidence>
<evidence type="ECO:0000256" key="5">
    <source>
        <dbReference type="SAM" id="Phobius"/>
    </source>
</evidence>
<proteinExistence type="predicted"/>
<dbReference type="InterPro" id="IPR000719">
    <property type="entry name" value="Prot_kinase_dom"/>
</dbReference>
<dbReference type="SUPFAM" id="SSF56112">
    <property type="entry name" value="Protein kinase-like (PK-like)"/>
    <property type="match status" value="1"/>
</dbReference>
<keyword evidence="4" id="KW-0067">ATP-binding</keyword>
<keyword evidence="1" id="KW-0808">Transferase</keyword>
<dbReference type="Pfam" id="PF00069">
    <property type="entry name" value="Pkinase"/>
    <property type="match status" value="1"/>
</dbReference>
<feature type="transmembrane region" description="Helical" evidence="5">
    <location>
        <begin position="725"/>
        <end position="742"/>
    </location>
</feature>
<keyword evidence="5" id="KW-0812">Transmembrane</keyword>
<dbReference type="AlphaFoldDB" id="A0A8H9L7C0"/>
<sequence>MRGGLGQLTAVVRGLVGREAGRDGVEPADRLDRWRTRDWHAALLDLPLDERTYEARFRAPRAREIEDLWAWWTGAGEDPDGSGAATRPGPVARGYLGVYLLTLVAVHCSDRVRFHGDARREVTVAGVTAEDLSRRLVADPAVRRALVALHAPAEVAGRTGSPAERERGERARREWDGLDLDSLEFYRHGTTSFILTGRCAEPVRGRTVRFALKCVIHPYLALPAIAEATRGYASEHGRPDATEGSPAAPVWASHDSWILMDLIEGPTLEEYLAHRSTGRPDPAREILRPVDTEALRQVGAPLLRALAELEGEGRRHDDLAPSNIIVGTDGAGGLRLRFVDLGVNHLHSRSIPGALPGDGAYVAPEVRQDGTSHRDADLYSLGMLLVAIAGIPHTADGTVPDQFYVASVGLARLLEDLTDADPRRRLLVVPVDPARNRFEQILRVFEDEVEILEQDGRDRPRGRFQRVRDLSPGAGTVGRQRRMLQVRSAQAARATGTAAHVVHLRQARRLRRWAWACAVLLWGVTALALTWWSRDLGLSWQARWFDVLDDVSGRVLPDLAFLDDVRSAGSPVPDLLGNLPVRLVTVTFALVCARLYLNVFAEVSTIVAPVRGSRPPVRAVVAEAGLRSLAVLPAFYALVPTLLHRDLWPVFTFVGILTVALVVQACLGFAHDANERARAAGLSSVPRGEVPTLGRLEGWQPVVALYLVPVAVIGTLLMLDVVQDELVYAGFVSLINVGIFYLKSAGTDAPMIRAGLGRAVLAAERLERLRGETRRAERDPR</sequence>
<feature type="transmembrane region" description="Helical" evidence="5">
    <location>
        <begin position="617"/>
        <end position="638"/>
    </location>
</feature>
<keyword evidence="5" id="KW-0472">Membrane</keyword>
<organism evidence="7 8">
    <name type="scientific">Promicromonospora citrea</name>
    <dbReference type="NCBI Taxonomy" id="43677"/>
    <lineage>
        <taxon>Bacteria</taxon>
        <taxon>Bacillati</taxon>
        <taxon>Actinomycetota</taxon>
        <taxon>Actinomycetes</taxon>
        <taxon>Micrococcales</taxon>
        <taxon>Promicromonosporaceae</taxon>
        <taxon>Promicromonospora</taxon>
    </lineage>
</organism>
<name>A0A8H9L7C0_9MICO</name>
<evidence type="ECO:0000313" key="7">
    <source>
        <dbReference type="EMBL" id="GGM39006.1"/>
    </source>
</evidence>
<keyword evidence="8" id="KW-1185">Reference proteome</keyword>
<feature type="transmembrane region" description="Helical" evidence="5">
    <location>
        <begin position="650"/>
        <end position="670"/>
    </location>
</feature>
<dbReference type="PROSITE" id="PS50011">
    <property type="entry name" value="PROTEIN_KINASE_DOM"/>
    <property type="match status" value="1"/>
</dbReference>
<dbReference type="EMBL" id="BMPT01000019">
    <property type="protein sequence ID" value="GGM39006.1"/>
    <property type="molecule type" value="Genomic_DNA"/>
</dbReference>
<feature type="transmembrane region" description="Helical" evidence="5">
    <location>
        <begin position="513"/>
        <end position="532"/>
    </location>
</feature>
<keyword evidence="3" id="KW-0418">Kinase</keyword>
<dbReference type="Gene3D" id="1.10.510.10">
    <property type="entry name" value="Transferase(Phosphotransferase) domain 1"/>
    <property type="match status" value="1"/>
</dbReference>